<dbReference type="Gene3D" id="3.40.50.1970">
    <property type="match status" value="1"/>
</dbReference>
<proteinExistence type="predicted"/>
<dbReference type="Pfam" id="PF25137">
    <property type="entry name" value="ADH_Fe_C"/>
    <property type="match status" value="1"/>
</dbReference>
<evidence type="ECO:0000313" key="5">
    <source>
        <dbReference type="Proteomes" id="UP000198647"/>
    </source>
</evidence>
<dbReference type="Gene3D" id="1.20.1090.10">
    <property type="entry name" value="Dehydroquinate synthase-like - alpha domain"/>
    <property type="match status" value="1"/>
</dbReference>
<sequence>MKSFVFYNPTKLIFGKDQVKTLPDHLPAGTKNVLLVYGGGSIKKNGVYDDVMEQLNNEGAAVTELSGVEPNPKLTTVREGVELCREHDIDFILAVGGGSVIDAVKTIAAAAKYEGDAWDLVTKKAAPVDALPFGTVLTMAATASEMNAGSVITNWETNEKYGWGHPPYTNPKFSILDPQNTVTVPKDQTVYGIVDMMTHLMEQYFHEETQSPVQDEMIEGVMRAVKDTAPKLLEDLSSYEHRETIMYAGTLALNGMMQMGYKGDWASHNIEHAVSAVYDIPHAGGLAILFPNWMEYNIDVQTKRFARLGEKVFGIETEGKTDKEVGLEGIKALRKFWSSLGAPETLADYDISDEKFDTIVDRAMKRGPFGNFSELQENDVYRVLELSK</sequence>
<evidence type="ECO:0000259" key="3">
    <source>
        <dbReference type="Pfam" id="PF25137"/>
    </source>
</evidence>
<feature type="domain" description="Fe-containing alcohol dehydrogenase-like C-terminal" evidence="3">
    <location>
        <begin position="189"/>
        <end position="385"/>
    </location>
</feature>
<protein>
    <submittedName>
        <fullName evidence="4">Alcohol dehydrogenase YqhD, Fe-dependent ADH family</fullName>
    </submittedName>
</protein>
<name>A0A1H3GGV5_9BACI</name>
<feature type="domain" description="Alcohol dehydrogenase iron-type/glycerol dehydrogenase GldA" evidence="2">
    <location>
        <begin position="9"/>
        <end position="178"/>
    </location>
</feature>
<reference evidence="4 5" key="1">
    <citation type="submission" date="2016-10" db="EMBL/GenBank/DDBJ databases">
        <authorList>
            <person name="Varghese N."/>
            <person name="Submissions S."/>
        </authorList>
    </citation>
    <scope>NUCLEOTIDE SEQUENCE [LARGE SCALE GENOMIC DNA]</scope>
    <source>
        <strain evidence="4 5">DSM 20748</strain>
    </source>
</reference>
<gene>
    <name evidence="4" type="ORF">SAMN04488081_1931</name>
</gene>
<dbReference type="RefSeq" id="WP_093107406.1">
    <property type="nucleotide sequence ID" value="NZ_FNOS01000004.1"/>
</dbReference>
<dbReference type="InterPro" id="IPR056798">
    <property type="entry name" value="ADH_Fe_C"/>
</dbReference>
<keyword evidence="5" id="KW-1185">Reference proteome</keyword>
<dbReference type="Pfam" id="PF00465">
    <property type="entry name" value="Fe-ADH"/>
    <property type="match status" value="1"/>
</dbReference>
<comment type="caution">
    <text evidence="4">The sequence shown here is derived from an EMBL/GenBank/DDBJ whole genome shotgun (WGS) entry which is preliminary data.</text>
</comment>
<dbReference type="PANTHER" id="PTHR43633:SF1">
    <property type="entry name" value="ALCOHOL DEHYDROGENASE YQHD"/>
    <property type="match status" value="1"/>
</dbReference>
<organism evidence="4 5">
    <name type="scientific">Salimicrobium album</name>
    <dbReference type="NCBI Taxonomy" id="50717"/>
    <lineage>
        <taxon>Bacteria</taxon>
        <taxon>Bacillati</taxon>
        <taxon>Bacillota</taxon>
        <taxon>Bacilli</taxon>
        <taxon>Bacillales</taxon>
        <taxon>Bacillaceae</taxon>
        <taxon>Salimicrobium</taxon>
    </lineage>
</organism>
<dbReference type="InterPro" id="IPR001670">
    <property type="entry name" value="ADH_Fe/GldA"/>
</dbReference>
<evidence type="ECO:0000313" key="4">
    <source>
        <dbReference type="EMBL" id="SDY02536.1"/>
    </source>
</evidence>
<dbReference type="PROSITE" id="PS00913">
    <property type="entry name" value="ADH_IRON_1"/>
    <property type="match status" value="1"/>
</dbReference>
<dbReference type="PANTHER" id="PTHR43633">
    <property type="entry name" value="ALCOHOL DEHYDROGENASE YQHD"/>
    <property type="match status" value="1"/>
</dbReference>
<dbReference type="PROSITE" id="PS00060">
    <property type="entry name" value="ADH_IRON_2"/>
    <property type="match status" value="1"/>
</dbReference>
<dbReference type="Proteomes" id="UP000198647">
    <property type="component" value="Unassembled WGS sequence"/>
</dbReference>
<evidence type="ECO:0000259" key="2">
    <source>
        <dbReference type="Pfam" id="PF00465"/>
    </source>
</evidence>
<keyword evidence="1" id="KW-0560">Oxidoreductase</keyword>
<dbReference type="SUPFAM" id="SSF56796">
    <property type="entry name" value="Dehydroquinate synthase-like"/>
    <property type="match status" value="1"/>
</dbReference>
<dbReference type="EMBL" id="FNOS01000004">
    <property type="protein sequence ID" value="SDY02536.1"/>
    <property type="molecule type" value="Genomic_DNA"/>
</dbReference>
<accession>A0A1H3GGV5</accession>
<dbReference type="InterPro" id="IPR044731">
    <property type="entry name" value="BDH-like"/>
</dbReference>
<dbReference type="InterPro" id="IPR018211">
    <property type="entry name" value="ADH_Fe_CS"/>
</dbReference>
<evidence type="ECO:0000256" key="1">
    <source>
        <dbReference type="ARBA" id="ARBA00023002"/>
    </source>
</evidence>
<dbReference type="CDD" id="cd08187">
    <property type="entry name" value="BDH"/>
    <property type="match status" value="1"/>
</dbReference>